<evidence type="ECO:0000259" key="1">
    <source>
        <dbReference type="Pfam" id="PF21056"/>
    </source>
</evidence>
<dbReference type="PANTHER" id="PTHR31569:SF4">
    <property type="entry name" value="SWIM-TYPE DOMAIN-CONTAINING PROTEIN"/>
    <property type="match status" value="1"/>
</dbReference>
<dbReference type="Pfam" id="PF21056">
    <property type="entry name" value="ZSWIM1-3_RNaseH-like"/>
    <property type="match status" value="1"/>
</dbReference>
<evidence type="ECO:0000313" key="2">
    <source>
        <dbReference type="EMBL" id="ETP46154.1"/>
    </source>
</evidence>
<name>W2ZIV2_PHYNI</name>
<dbReference type="Proteomes" id="UP000018948">
    <property type="component" value="Unassembled WGS sequence"/>
</dbReference>
<dbReference type="InterPro" id="IPR048324">
    <property type="entry name" value="ZSWIM1-3_RNaseH-like"/>
</dbReference>
<evidence type="ECO:0000313" key="3">
    <source>
        <dbReference type="Proteomes" id="UP000018948"/>
    </source>
</evidence>
<comment type="caution">
    <text evidence="2">The sequence shown here is derived from an EMBL/GenBank/DDBJ whole genome shotgun (WGS) entry which is preliminary data.</text>
</comment>
<reference evidence="2 3" key="1">
    <citation type="submission" date="2013-11" db="EMBL/GenBank/DDBJ databases">
        <title>The Genome Sequence of Phytophthora parasitica P10297.</title>
        <authorList>
            <consortium name="The Broad Institute Genomics Platform"/>
            <person name="Russ C."/>
            <person name="Tyler B."/>
            <person name="Panabieres F."/>
            <person name="Shan W."/>
            <person name="Tripathy S."/>
            <person name="Grunwald N."/>
            <person name="Machado M."/>
            <person name="Johnson C.S."/>
            <person name="Walker B."/>
            <person name="Young S.K."/>
            <person name="Zeng Q."/>
            <person name="Gargeya S."/>
            <person name="Fitzgerald M."/>
            <person name="Haas B."/>
            <person name="Abouelleil A."/>
            <person name="Allen A.W."/>
            <person name="Alvarado L."/>
            <person name="Arachchi H.M."/>
            <person name="Berlin A.M."/>
            <person name="Chapman S.B."/>
            <person name="Gainer-Dewar J."/>
            <person name="Goldberg J."/>
            <person name="Griggs A."/>
            <person name="Gujja S."/>
            <person name="Hansen M."/>
            <person name="Howarth C."/>
            <person name="Imamovic A."/>
            <person name="Ireland A."/>
            <person name="Larimer J."/>
            <person name="McCowan C."/>
            <person name="Murphy C."/>
            <person name="Pearson M."/>
            <person name="Poon T.W."/>
            <person name="Priest M."/>
            <person name="Roberts A."/>
            <person name="Saif S."/>
            <person name="Shea T."/>
            <person name="Sisk P."/>
            <person name="Sykes S."/>
            <person name="Wortman J."/>
            <person name="Nusbaum C."/>
            <person name="Birren B."/>
        </authorList>
    </citation>
    <scope>NUCLEOTIDE SEQUENCE [LARGE SCALE GENOMIC DNA]</scope>
    <source>
        <strain evidence="2 3">P10297</strain>
    </source>
</reference>
<gene>
    <name evidence="2" type="ORF">F442_07557</name>
</gene>
<dbReference type="EMBL" id="ANIY01001582">
    <property type="protein sequence ID" value="ETP46154.1"/>
    <property type="molecule type" value="Genomic_DNA"/>
</dbReference>
<feature type="domain" description="ZSWIM1/3 RNaseH-like" evidence="1">
    <location>
        <begin position="183"/>
        <end position="302"/>
    </location>
</feature>
<proteinExistence type="predicted"/>
<organism evidence="2 3">
    <name type="scientific">Phytophthora nicotianae P10297</name>
    <dbReference type="NCBI Taxonomy" id="1317064"/>
    <lineage>
        <taxon>Eukaryota</taxon>
        <taxon>Sar</taxon>
        <taxon>Stramenopiles</taxon>
        <taxon>Oomycota</taxon>
        <taxon>Peronosporomycetes</taxon>
        <taxon>Peronosporales</taxon>
        <taxon>Peronosporaceae</taxon>
        <taxon>Phytophthora</taxon>
    </lineage>
</organism>
<accession>W2ZIV2</accession>
<sequence length="334" mass="38755">MTNQSFRVRTNNNVGERNNKIAKMKTRDPLIPNEWIVYNKTLVCTYAGKYKPRGKGKRPRQEVRTTQCGAQINACVRVVKGSADDPIFSLCVTVAKLQHNHPRTRQNYEQYASVRTELPSAVVETVDVLRKMEAKKKSGLQFIHNNSDCSMKIRDVHNLVRRLKEQEVAGTTSKQILRTWMMEFNETPGNIARVFVENREQKTHHMREYFFCFPEVMLIDAMHGTNASKYKIFSFMVHDAFGKGQSMQQSVLQTDRAGTLLTAIEEFKKNNASWSKIQCVVFDKDFTEIEVLKMALPGVRILLCQFHVIKYLREQVSFAEYELSAWQKSEYFFL</sequence>
<dbReference type="PANTHER" id="PTHR31569">
    <property type="entry name" value="SWIM-TYPE DOMAIN-CONTAINING PROTEIN"/>
    <property type="match status" value="1"/>
</dbReference>
<protein>
    <recommendedName>
        <fullName evidence="1">ZSWIM1/3 RNaseH-like domain-containing protein</fullName>
    </recommendedName>
</protein>
<dbReference type="InterPro" id="IPR052579">
    <property type="entry name" value="Zinc_finger_SWIM"/>
</dbReference>
<dbReference type="AlphaFoldDB" id="W2ZIV2"/>